<dbReference type="OrthoDB" id="5343550at2"/>
<dbReference type="STRING" id="749222.Nitsa_0019"/>
<evidence type="ECO:0000313" key="1">
    <source>
        <dbReference type="EMBL" id="ADV45293.1"/>
    </source>
</evidence>
<organism evidence="1 2">
    <name type="scientific">Nitratifractor salsuginis (strain DSM 16511 / JCM 12458 / E9I37-1)</name>
    <dbReference type="NCBI Taxonomy" id="749222"/>
    <lineage>
        <taxon>Bacteria</taxon>
        <taxon>Pseudomonadati</taxon>
        <taxon>Campylobacterota</taxon>
        <taxon>Epsilonproteobacteria</taxon>
        <taxon>Campylobacterales</taxon>
        <taxon>Sulfurovaceae</taxon>
        <taxon>Nitratifractor</taxon>
    </lineage>
</organism>
<dbReference type="AlphaFoldDB" id="E6WXX2"/>
<dbReference type="EMBL" id="CP002452">
    <property type="protein sequence ID" value="ADV45293.1"/>
    <property type="molecule type" value="Genomic_DNA"/>
</dbReference>
<dbReference type="RefSeq" id="WP_013552990.1">
    <property type="nucleotide sequence ID" value="NC_014935.1"/>
</dbReference>
<dbReference type="eggNOG" id="ENOG5031D31">
    <property type="taxonomic scope" value="Bacteria"/>
</dbReference>
<accession>E6WXX2</accession>
<proteinExistence type="predicted"/>
<sequence>MASDEIETFRRLLESLQPYPQMQFLLFAEKWGAPEEELLDFCRQEGHSIQLYALGDLAQRAPEAPEIRLRPYRVDQPRYNLQGRLYNHAFITAIPPEEPIAFARKVYTGLVNAGSFYLFCSPAEAPGWQEALEAANYVAGSLIELSPQRCIVSARKMHGWGG</sequence>
<evidence type="ECO:0000313" key="2">
    <source>
        <dbReference type="Proteomes" id="UP000008633"/>
    </source>
</evidence>
<reference evidence="2" key="2">
    <citation type="submission" date="2011-01" db="EMBL/GenBank/DDBJ databases">
        <title>The complete genome of Nitratifractor salsuginis DSM 16511.</title>
        <authorList>
            <consortium name="US DOE Joint Genome Institute (JGI-PGF)"/>
            <person name="Lucas S."/>
            <person name="Copeland A."/>
            <person name="Lapidus A."/>
            <person name="Bruce D."/>
            <person name="Goodwin L."/>
            <person name="Pitluck S."/>
            <person name="Kyrpides N."/>
            <person name="Mavromatis K."/>
            <person name="Ivanova N."/>
            <person name="Mikhailova N."/>
            <person name="Zeytun A."/>
            <person name="Detter J.C."/>
            <person name="Tapia R."/>
            <person name="Han C."/>
            <person name="Land M."/>
            <person name="Hauser L."/>
            <person name="Markowitz V."/>
            <person name="Cheng J.-F."/>
            <person name="Hugenholtz P."/>
            <person name="Woyke T."/>
            <person name="Wu D."/>
            <person name="Tindall B."/>
            <person name="Schuetze A."/>
            <person name="Brambilla E."/>
            <person name="Klenk H.-P."/>
            <person name="Eisen J.A."/>
        </authorList>
    </citation>
    <scope>NUCLEOTIDE SEQUENCE [LARGE SCALE GENOMIC DNA]</scope>
    <source>
        <strain evidence="2">DSM 16511 / JCM 12458 / E9I37-1</strain>
    </source>
</reference>
<reference evidence="1 2" key="1">
    <citation type="journal article" date="2011" name="Stand. Genomic Sci.">
        <title>Complete genome sequence of Nitratifractor salsuginis type strain (E9I37-1).</title>
        <authorList>
            <person name="Anderson I."/>
            <person name="Sikorski J."/>
            <person name="Zeytun A."/>
            <person name="Nolan M."/>
            <person name="Lapidus A."/>
            <person name="Lucas S."/>
            <person name="Hammon N."/>
            <person name="Deshpande S."/>
            <person name="Cheng J.F."/>
            <person name="Tapia R."/>
            <person name="Han C."/>
            <person name="Goodwin L."/>
            <person name="Pitluck S."/>
            <person name="Liolios K."/>
            <person name="Pagani I."/>
            <person name="Ivanova N."/>
            <person name="Huntemann M."/>
            <person name="Mavromatis K."/>
            <person name="Ovchinikova G."/>
            <person name="Pati A."/>
            <person name="Chen A."/>
            <person name="Palaniappan K."/>
            <person name="Land M."/>
            <person name="Hauser L."/>
            <person name="Brambilla E.M."/>
            <person name="Ngatchou-Djao O.D."/>
            <person name="Rohde M."/>
            <person name="Tindall B.J."/>
            <person name="Goker M."/>
            <person name="Detter J.C."/>
            <person name="Woyke T."/>
            <person name="Bristow J."/>
            <person name="Eisen J.A."/>
            <person name="Markowitz V."/>
            <person name="Hugenholtz P."/>
            <person name="Klenk H.P."/>
            <person name="Kyrpides N.C."/>
        </authorList>
    </citation>
    <scope>NUCLEOTIDE SEQUENCE [LARGE SCALE GENOMIC DNA]</scope>
    <source>
        <strain evidence="2">DSM 16511 / JCM 12458 / E9I37-1</strain>
    </source>
</reference>
<keyword evidence="2" id="KW-1185">Reference proteome</keyword>
<dbReference type="KEGG" id="nsa:Nitsa_0019"/>
<protein>
    <submittedName>
        <fullName evidence="1">Uncharacterized protein</fullName>
    </submittedName>
</protein>
<dbReference type="HOGENOM" id="CLU_1539253_0_0_7"/>
<gene>
    <name evidence="1" type="ordered locus">Nitsa_0019</name>
</gene>
<name>E6WXX2_NITSE</name>
<dbReference type="Proteomes" id="UP000008633">
    <property type="component" value="Chromosome"/>
</dbReference>